<dbReference type="InterPro" id="IPR047865">
    <property type="entry name" value="Ribosomal_uL10_bac_type"/>
</dbReference>
<evidence type="ECO:0000256" key="4">
    <source>
        <dbReference type="ARBA" id="ARBA00023274"/>
    </source>
</evidence>
<evidence type="ECO:0000256" key="6">
    <source>
        <dbReference type="HAMAP-Rule" id="MF_00362"/>
    </source>
</evidence>
<dbReference type="Proteomes" id="UP000885779">
    <property type="component" value="Unassembled WGS sequence"/>
</dbReference>
<dbReference type="Gene3D" id="3.30.70.1730">
    <property type="match status" value="1"/>
</dbReference>
<comment type="function">
    <text evidence="1 6">Forms part of the ribosomal stalk, playing a central role in the interaction of the ribosome with GTP-bound translation factors.</text>
</comment>
<evidence type="ECO:0000256" key="2">
    <source>
        <dbReference type="ARBA" id="ARBA00008889"/>
    </source>
</evidence>
<dbReference type="AlphaFoldDB" id="A0A7V4WUB9"/>
<dbReference type="InterPro" id="IPR022973">
    <property type="entry name" value="Ribosomal_uL10_bac"/>
</dbReference>
<evidence type="ECO:0000256" key="3">
    <source>
        <dbReference type="ARBA" id="ARBA00022980"/>
    </source>
</evidence>
<dbReference type="Pfam" id="PF00466">
    <property type="entry name" value="Ribosomal_L10"/>
    <property type="match status" value="1"/>
</dbReference>
<evidence type="ECO:0000256" key="1">
    <source>
        <dbReference type="ARBA" id="ARBA00002633"/>
    </source>
</evidence>
<organism evidence="7">
    <name type="scientific">Caldithrix abyssi</name>
    <dbReference type="NCBI Taxonomy" id="187145"/>
    <lineage>
        <taxon>Bacteria</taxon>
        <taxon>Pseudomonadati</taxon>
        <taxon>Calditrichota</taxon>
        <taxon>Calditrichia</taxon>
        <taxon>Calditrichales</taxon>
        <taxon>Calditrichaceae</taxon>
        <taxon>Caldithrix</taxon>
    </lineage>
</organism>
<name>A0A7V4WUB9_CALAY</name>
<dbReference type="InterPro" id="IPR001790">
    <property type="entry name" value="Ribosomal_uL10"/>
</dbReference>
<keyword evidence="3 6" id="KW-0689">Ribosomal protein</keyword>
<dbReference type="InterPro" id="IPR043141">
    <property type="entry name" value="Ribosomal_uL10-like_sf"/>
</dbReference>
<evidence type="ECO:0000313" key="7">
    <source>
        <dbReference type="EMBL" id="HGY54242.1"/>
    </source>
</evidence>
<comment type="caution">
    <text evidence="7">The sequence shown here is derived from an EMBL/GenBank/DDBJ whole genome shotgun (WGS) entry which is preliminary data.</text>
</comment>
<dbReference type="NCBIfam" id="NF000955">
    <property type="entry name" value="PRK00099.1-1"/>
    <property type="match status" value="1"/>
</dbReference>
<keyword evidence="6" id="KW-0694">RNA-binding</keyword>
<dbReference type="GO" id="GO:0006412">
    <property type="term" value="P:translation"/>
    <property type="evidence" value="ECO:0007669"/>
    <property type="project" value="UniProtKB-UniRule"/>
</dbReference>
<sequence length="171" mass="19272">MATPQKIEIVDTYTEKFKEAKSVYLADYTGIDVQTVTELRQKFREAGVEYKVLKNRLAKRALNNAGVSALDEHLKGVTSFIIGYDDPVTPARIIKEFNKPKERLKLKVVYLEGKVFDEKEAKKLADLPTREVLLSMLLGALQSPMTKLAGTLQASMQKLVRTLDAVKENKK</sequence>
<keyword evidence="4 6" id="KW-0687">Ribonucleoprotein</keyword>
<dbReference type="GO" id="GO:0005840">
    <property type="term" value="C:ribosome"/>
    <property type="evidence" value="ECO:0007669"/>
    <property type="project" value="UniProtKB-KW"/>
</dbReference>
<gene>
    <name evidence="6" type="primary">rplJ</name>
    <name evidence="7" type="ORF">ENK44_00945</name>
</gene>
<evidence type="ECO:0000256" key="5">
    <source>
        <dbReference type="ARBA" id="ARBA00035202"/>
    </source>
</evidence>
<comment type="subunit">
    <text evidence="6">Part of the ribosomal stalk of the 50S ribosomal subunit. The N-terminus interacts with L11 and the large rRNA to form the base of the stalk. The C-terminus forms an elongated spine to which L12 dimers bind in a sequential fashion forming a multimeric L10(L12)X complex.</text>
</comment>
<reference evidence="7" key="1">
    <citation type="journal article" date="2020" name="mSystems">
        <title>Genome- and Community-Level Interaction Insights into Carbon Utilization and Element Cycling Functions of Hydrothermarchaeota in Hydrothermal Sediment.</title>
        <authorList>
            <person name="Zhou Z."/>
            <person name="Liu Y."/>
            <person name="Xu W."/>
            <person name="Pan J."/>
            <person name="Luo Z.H."/>
            <person name="Li M."/>
        </authorList>
    </citation>
    <scope>NUCLEOTIDE SEQUENCE [LARGE SCALE GENOMIC DNA]</scope>
    <source>
        <strain evidence="7">HyVt-577</strain>
    </source>
</reference>
<dbReference type="EMBL" id="DRQG01000013">
    <property type="protein sequence ID" value="HGY54242.1"/>
    <property type="molecule type" value="Genomic_DNA"/>
</dbReference>
<dbReference type="SUPFAM" id="SSF160369">
    <property type="entry name" value="Ribosomal protein L10-like"/>
    <property type="match status" value="1"/>
</dbReference>
<dbReference type="HAMAP" id="MF_00362">
    <property type="entry name" value="Ribosomal_uL10"/>
    <property type="match status" value="1"/>
</dbReference>
<proteinExistence type="inferred from homology"/>
<dbReference type="GO" id="GO:1990904">
    <property type="term" value="C:ribonucleoprotein complex"/>
    <property type="evidence" value="ECO:0007669"/>
    <property type="project" value="UniProtKB-KW"/>
</dbReference>
<keyword evidence="6" id="KW-0699">rRNA-binding</keyword>
<accession>A0A7V4WUB9</accession>
<dbReference type="CDD" id="cd05797">
    <property type="entry name" value="Ribosomal_L10"/>
    <property type="match status" value="1"/>
</dbReference>
<dbReference type="PANTHER" id="PTHR11560">
    <property type="entry name" value="39S RIBOSOMAL PROTEIN L10, MITOCHONDRIAL"/>
    <property type="match status" value="1"/>
</dbReference>
<protein>
    <recommendedName>
        <fullName evidence="5 6">Large ribosomal subunit protein uL10</fullName>
    </recommendedName>
</protein>
<dbReference type="GO" id="GO:0070180">
    <property type="term" value="F:large ribosomal subunit rRNA binding"/>
    <property type="evidence" value="ECO:0007669"/>
    <property type="project" value="UniProtKB-UniRule"/>
</dbReference>
<dbReference type="Gene3D" id="6.10.250.290">
    <property type="match status" value="1"/>
</dbReference>
<comment type="similarity">
    <text evidence="2 6">Belongs to the universal ribosomal protein uL10 family.</text>
</comment>